<sequence>MPRAITMNAIAFDTLQFTKRLTQAGATPQLAEATAEAFKDASGQAQLATKRDIEQLEGQIDRNVERLEAKIDRLESRIDAGLSEARNEMQLGLTETKNDMIKWVVGLTFAQIALLLGILIKIT</sequence>
<evidence type="ECO:0000256" key="1">
    <source>
        <dbReference type="SAM" id="Coils"/>
    </source>
</evidence>
<evidence type="ECO:0000256" key="2">
    <source>
        <dbReference type="SAM" id="Phobius"/>
    </source>
</evidence>
<proteinExistence type="predicted"/>
<keyword evidence="2" id="KW-0812">Transmembrane</keyword>
<keyword evidence="2" id="KW-0472">Membrane</keyword>
<reference evidence="3" key="1">
    <citation type="submission" date="2019-02" db="EMBL/GenBank/DDBJ databases">
        <authorList>
            <person name="Gruber-Vodicka R. H."/>
            <person name="Seah K. B. B."/>
        </authorList>
    </citation>
    <scope>NUCLEOTIDE SEQUENCE</scope>
    <source>
        <strain evidence="3">BECK_S312</strain>
        <strain evidence="4">BECK_S426</strain>
    </source>
</reference>
<evidence type="ECO:0008006" key="5">
    <source>
        <dbReference type="Google" id="ProtNLM"/>
    </source>
</evidence>
<evidence type="ECO:0000313" key="3">
    <source>
        <dbReference type="EMBL" id="VFK12001.1"/>
    </source>
</evidence>
<dbReference type="EMBL" id="CAADFP010000056">
    <property type="protein sequence ID" value="VFK28015.1"/>
    <property type="molecule type" value="Genomic_DNA"/>
</dbReference>
<gene>
    <name evidence="3" type="ORF">BECKLPF1236A_GA0070988_100637</name>
    <name evidence="4" type="ORF">BECKLPF1236C_GA0070990_100567</name>
</gene>
<name>A0A450W4X9_9GAMM</name>
<feature type="coiled-coil region" evidence="1">
    <location>
        <begin position="53"/>
        <end position="84"/>
    </location>
</feature>
<evidence type="ECO:0000313" key="4">
    <source>
        <dbReference type="EMBL" id="VFK28015.1"/>
    </source>
</evidence>
<protein>
    <recommendedName>
        <fullName evidence="5">DUF1640 domain-containing protein</fullName>
    </recommendedName>
</protein>
<keyword evidence="2" id="KW-1133">Transmembrane helix</keyword>
<organism evidence="3">
    <name type="scientific">Candidatus Kentrum sp. LPFa</name>
    <dbReference type="NCBI Taxonomy" id="2126335"/>
    <lineage>
        <taxon>Bacteria</taxon>
        <taxon>Pseudomonadati</taxon>
        <taxon>Pseudomonadota</taxon>
        <taxon>Gammaproteobacteria</taxon>
        <taxon>Candidatus Kentrum</taxon>
    </lineage>
</organism>
<dbReference type="EMBL" id="CAADFM010000063">
    <property type="protein sequence ID" value="VFK12001.1"/>
    <property type="molecule type" value="Genomic_DNA"/>
</dbReference>
<feature type="transmembrane region" description="Helical" evidence="2">
    <location>
        <begin position="100"/>
        <end position="120"/>
    </location>
</feature>
<dbReference type="AlphaFoldDB" id="A0A450W4X9"/>
<accession>A0A450W4X9</accession>
<keyword evidence="1" id="KW-0175">Coiled coil</keyword>